<feature type="domain" description="CS" evidence="2">
    <location>
        <begin position="81"/>
        <end position="175"/>
    </location>
</feature>
<dbReference type="Pfam" id="PF04969">
    <property type="entry name" value="CS"/>
    <property type="match status" value="1"/>
</dbReference>
<dbReference type="Pfam" id="PF01202">
    <property type="entry name" value="SKI"/>
    <property type="match status" value="1"/>
</dbReference>
<dbReference type="Proteomes" id="UP000824469">
    <property type="component" value="Unassembled WGS sequence"/>
</dbReference>
<organism evidence="3 4">
    <name type="scientific">Taxus chinensis</name>
    <name type="common">Chinese yew</name>
    <name type="synonym">Taxus wallichiana var. chinensis</name>
    <dbReference type="NCBI Taxonomy" id="29808"/>
    <lineage>
        <taxon>Eukaryota</taxon>
        <taxon>Viridiplantae</taxon>
        <taxon>Streptophyta</taxon>
        <taxon>Embryophyta</taxon>
        <taxon>Tracheophyta</taxon>
        <taxon>Spermatophyta</taxon>
        <taxon>Pinopsida</taxon>
        <taxon>Pinidae</taxon>
        <taxon>Conifers II</taxon>
        <taxon>Cupressales</taxon>
        <taxon>Taxaceae</taxon>
        <taxon>Taxus</taxon>
    </lineage>
</organism>
<dbReference type="PROSITE" id="PS51203">
    <property type="entry name" value="CS"/>
    <property type="match status" value="1"/>
</dbReference>
<dbReference type="Gene3D" id="3.40.50.300">
    <property type="entry name" value="P-loop containing nucleotide triphosphate hydrolases"/>
    <property type="match status" value="1"/>
</dbReference>
<proteinExistence type="inferred from homology"/>
<dbReference type="InterPro" id="IPR007052">
    <property type="entry name" value="CS_dom"/>
</dbReference>
<evidence type="ECO:0000313" key="4">
    <source>
        <dbReference type="Proteomes" id="UP000824469"/>
    </source>
</evidence>
<dbReference type="InterPro" id="IPR027417">
    <property type="entry name" value="P-loop_NTPase"/>
</dbReference>
<dbReference type="GO" id="GO:0005829">
    <property type="term" value="C:cytosol"/>
    <property type="evidence" value="ECO:0007669"/>
    <property type="project" value="TreeGrafter"/>
</dbReference>
<protein>
    <recommendedName>
        <fullName evidence="2">CS domain-containing protein</fullName>
    </recommendedName>
</protein>
<gene>
    <name evidence="3" type="ORF">KI387_015936</name>
</gene>
<evidence type="ECO:0000313" key="3">
    <source>
        <dbReference type="EMBL" id="KAH9321297.1"/>
    </source>
</evidence>
<evidence type="ECO:0000259" key="2">
    <source>
        <dbReference type="PROSITE" id="PS51203"/>
    </source>
</evidence>
<comment type="similarity">
    <text evidence="1">Belongs to the shikimate kinase family.</text>
</comment>
<dbReference type="Gene3D" id="2.60.40.790">
    <property type="match status" value="1"/>
</dbReference>
<dbReference type="OMA" id="FSCNCLS"/>
<dbReference type="InterPro" id="IPR031322">
    <property type="entry name" value="Shikimate/glucono_kinase"/>
</dbReference>
<dbReference type="PANTHER" id="PTHR21087">
    <property type="entry name" value="SHIKIMATE KINASE"/>
    <property type="match status" value="1"/>
</dbReference>
<dbReference type="PANTHER" id="PTHR21087:SF23">
    <property type="entry name" value="INACTIVE SHIKIMATE KINASE LIKE 2, CHLOROPLASTIC-RELATED"/>
    <property type="match status" value="1"/>
</dbReference>
<dbReference type="AlphaFoldDB" id="A0AA38GD04"/>
<evidence type="ECO:0000256" key="1">
    <source>
        <dbReference type="ARBA" id="ARBA00006997"/>
    </source>
</evidence>
<accession>A0AA38GD04</accession>
<sequence length="396" mass="43279">MACTVRLNNCFNLASFDCANGYRVQCPLSAFSSVSFSTAPTSIDRHKISRKHGLPWNSTNLQCNARALTKIQCSVNQASGRGLHNYEFTDDAAEVELRIPLPGETAPAAKDVFVNVQDTSLVAAVEIMNEAKVLLSIDRLYSQIKSAETIWYIDENDLVLSLKKNDVDVKWPDIMEAWHSLGTGVSALLKGTSVYLVGDSSEINWEVARELAIGLEYTPLKTSQLLEQVTQKTIDNLLIDEGDSSVAEAEAAILESINIHVRLVVATLGGVQGAASRAEKWKKLHAGFTIWLSQSEAKDEASAEEEARRAKQNQNQAYAGADVVVKLAGWDVDAARPAAEGCLRALKYLIESDKELPGKKSLYIRMGCRGDWPNLIPPGQNFSQEKDAQAALPITS</sequence>
<dbReference type="SUPFAM" id="SSF49764">
    <property type="entry name" value="HSP20-like chaperones"/>
    <property type="match status" value="1"/>
</dbReference>
<dbReference type="EMBL" id="JAHRHJ020000003">
    <property type="protein sequence ID" value="KAH9321297.1"/>
    <property type="molecule type" value="Genomic_DNA"/>
</dbReference>
<name>A0AA38GD04_TAXCH</name>
<keyword evidence="4" id="KW-1185">Reference proteome</keyword>
<comment type="caution">
    <text evidence="3">The sequence shown here is derived from an EMBL/GenBank/DDBJ whole genome shotgun (WGS) entry which is preliminary data.</text>
</comment>
<reference evidence="3 4" key="1">
    <citation type="journal article" date="2021" name="Nat. Plants">
        <title>The Taxus genome provides insights into paclitaxel biosynthesis.</title>
        <authorList>
            <person name="Xiong X."/>
            <person name="Gou J."/>
            <person name="Liao Q."/>
            <person name="Li Y."/>
            <person name="Zhou Q."/>
            <person name="Bi G."/>
            <person name="Li C."/>
            <person name="Du R."/>
            <person name="Wang X."/>
            <person name="Sun T."/>
            <person name="Guo L."/>
            <person name="Liang H."/>
            <person name="Lu P."/>
            <person name="Wu Y."/>
            <person name="Zhang Z."/>
            <person name="Ro D.K."/>
            <person name="Shang Y."/>
            <person name="Huang S."/>
            <person name="Yan J."/>
        </authorList>
    </citation>
    <scope>NUCLEOTIDE SEQUENCE [LARGE SCALE GENOMIC DNA]</scope>
    <source>
        <strain evidence="3">Ta-2019</strain>
    </source>
</reference>
<dbReference type="InterPro" id="IPR008978">
    <property type="entry name" value="HSP20-like_chaperone"/>
</dbReference>